<dbReference type="InterPro" id="IPR025061">
    <property type="entry name" value="Diedel"/>
</dbReference>
<dbReference type="Gene3D" id="3.30.70.2800">
    <property type="match status" value="1"/>
</dbReference>
<evidence type="ECO:0000313" key="2">
    <source>
        <dbReference type="WBParaSite" id="nRc.2.0.1.t17736-RA"/>
    </source>
</evidence>
<sequence length="77" mass="8717">MNAQNSVVECGFSLAHRIKTKARTRLHVKINVLTRSIQAIKKCGVGKCNFFHCNCDGGCRKGNRQCTDDQLRKCGYW</sequence>
<dbReference type="Proteomes" id="UP000887565">
    <property type="component" value="Unplaced"/>
</dbReference>
<dbReference type="AlphaFoldDB" id="A0A915IV88"/>
<proteinExistence type="predicted"/>
<protein>
    <submittedName>
        <fullName evidence="2">Uncharacterized protein</fullName>
    </submittedName>
</protein>
<evidence type="ECO:0000313" key="1">
    <source>
        <dbReference type="Proteomes" id="UP000887565"/>
    </source>
</evidence>
<accession>A0A915IV88</accession>
<dbReference type="WBParaSite" id="nRc.2.0.1.t17736-RA">
    <property type="protein sequence ID" value="nRc.2.0.1.t17736-RA"/>
    <property type="gene ID" value="nRc.2.0.1.g17736"/>
</dbReference>
<keyword evidence="1" id="KW-1185">Reference proteome</keyword>
<dbReference type="Pfam" id="PF13164">
    <property type="entry name" value="Diedel"/>
    <property type="match status" value="1"/>
</dbReference>
<organism evidence="1 2">
    <name type="scientific">Romanomermis culicivorax</name>
    <name type="common">Nematode worm</name>
    <dbReference type="NCBI Taxonomy" id="13658"/>
    <lineage>
        <taxon>Eukaryota</taxon>
        <taxon>Metazoa</taxon>
        <taxon>Ecdysozoa</taxon>
        <taxon>Nematoda</taxon>
        <taxon>Enoplea</taxon>
        <taxon>Dorylaimia</taxon>
        <taxon>Mermithida</taxon>
        <taxon>Mermithoidea</taxon>
        <taxon>Mermithidae</taxon>
        <taxon>Romanomermis</taxon>
    </lineage>
</organism>
<reference evidence="2" key="1">
    <citation type="submission" date="2022-11" db="UniProtKB">
        <authorList>
            <consortium name="WormBaseParasite"/>
        </authorList>
    </citation>
    <scope>IDENTIFICATION</scope>
</reference>
<name>A0A915IV88_ROMCU</name>